<evidence type="ECO:0000256" key="3">
    <source>
        <dbReference type="SAM" id="Phobius"/>
    </source>
</evidence>
<name>A0A232F7Z0_9HYME</name>
<protein>
    <recommendedName>
        <fullName evidence="2">Protein CNPPD1</fullName>
    </recommendedName>
</protein>
<dbReference type="PANTHER" id="PTHR15615:SF108">
    <property type="entry name" value="PROTEIN CNPPD1"/>
    <property type="match status" value="1"/>
</dbReference>
<dbReference type="Gene3D" id="1.10.472.10">
    <property type="entry name" value="Cyclin-like"/>
    <property type="match status" value="1"/>
</dbReference>
<dbReference type="AlphaFoldDB" id="A0A232F7Z0"/>
<dbReference type="EMBL" id="NNAY01000768">
    <property type="protein sequence ID" value="OXU26610.1"/>
    <property type="molecule type" value="Genomic_DNA"/>
</dbReference>
<proteinExistence type="inferred from homology"/>
<dbReference type="CDD" id="cd20557">
    <property type="entry name" value="CYCLIN_ScPCL1-like"/>
    <property type="match status" value="1"/>
</dbReference>
<evidence type="ECO:0000313" key="5">
    <source>
        <dbReference type="Proteomes" id="UP000215335"/>
    </source>
</evidence>
<dbReference type="SUPFAM" id="SSF47954">
    <property type="entry name" value="Cyclin-like"/>
    <property type="match status" value="1"/>
</dbReference>
<keyword evidence="3" id="KW-1133">Transmembrane helix</keyword>
<evidence type="ECO:0000313" key="4">
    <source>
        <dbReference type="EMBL" id="OXU26610.1"/>
    </source>
</evidence>
<keyword evidence="3" id="KW-0472">Membrane</keyword>
<accession>A0A232F7Z0</accession>
<dbReference type="Proteomes" id="UP000215335">
    <property type="component" value="Unassembled WGS sequence"/>
</dbReference>
<dbReference type="PANTHER" id="PTHR15615">
    <property type="match status" value="1"/>
</dbReference>
<keyword evidence="3" id="KW-0812">Transmembrane</keyword>
<comment type="similarity">
    <text evidence="1">Belongs to the CNPPD1 family.</text>
</comment>
<dbReference type="GO" id="GO:0005634">
    <property type="term" value="C:nucleus"/>
    <property type="evidence" value="ECO:0007669"/>
    <property type="project" value="TreeGrafter"/>
</dbReference>
<evidence type="ECO:0000256" key="1">
    <source>
        <dbReference type="ARBA" id="ARBA00038508"/>
    </source>
</evidence>
<sequence>MTRISKDKRSYAKFTGVYEHDEFLSRISKTLYYTKLPVTDCLSLPVTELAAEIFTEVKNGQTLERLDVEEASRISRNACVSPCSLVLALLYLERLKACNPEYLQRVAPSELFLVSLMVASKFLHDDGEEDEVFNTEWAQSGHLSVAKMNRLEKDFLKAINWTVYVHNQDFWERLQRLEKDIAYKEAKKRGWFSYTELNTLLDSMHLATLLNTILGVSSICIATYAAGLITLLGSALVATHLPGTILSSNQQIQSTSITNLQCTRSSDESSQTELEEEIEDVLLNLISEVPETWNESYSEKDVLQQDSSNCTVEGKKGWKWIVDSVTFWLPSCSNYKSTICSNYWNNKSNGNSAHVTKTDFSIASDLLSPYSNNEAKKMREKSFDSSLKISSQDWKYYLGYLSKISH</sequence>
<dbReference type="STRING" id="543379.A0A232F7Z0"/>
<keyword evidence="5" id="KW-1185">Reference proteome</keyword>
<gene>
    <name evidence="4" type="ORF">TSAR_000242</name>
</gene>
<organism evidence="4 5">
    <name type="scientific">Trichomalopsis sarcophagae</name>
    <dbReference type="NCBI Taxonomy" id="543379"/>
    <lineage>
        <taxon>Eukaryota</taxon>
        <taxon>Metazoa</taxon>
        <taxon>Ecdysozoa</taxon>
        <taxon>Arthropoda</taxon>
        <taxon>Hexapoda</taxon>
        <taxon>Insecta</taxon>
        <taxon>Pterygota</taxon>
        <taxon>Neoptera</taxon>
        <taxon>Endopterygota</taxon>
        <taxon>Hymenoptera</taxon>
        <taxon>Apocrita</taxon>
        <taxon>Proctotrupomorpha</taxon>
        <taxon>Chalcidoidea</taxon>
        <taxon>Pteromalidae</taxon>
        <taxon>Pteromalinae</taxon>
        <taxon>Trichomalopsis</taxon>
    </lineage>
</organism>
<feature type="transmembrane region" description="Helical" evidence="3">
    <location>
        <begin position="213"/>
        <end position="238"/>
    </location>
</feature>
<evidence type="ECO:0000256" key="2">
    <source>
        <dbReference type="ARBA" id="ARBA00040808"/>
    </source>
</evidence>
<comment type="caution">
    <text evidence="4">The sequence shown here is derived from an EMBL/GenBank/DDBJ whole genome shotgun (WGS) entry which is preliminary data.</text>
</comment>
<dbReference type="GO" id="GO:0019901">
    <property type="term" value="F:protein kinase binding"/>
    <property type="evidence" value="ECO:0007669"/>
    <property type="project" value="InterPro"/>
</dbReference>
<dbReference type="GO" id="GO:0000307">
    <property type="term" value="C:cyclin-dependent protein kinase holoenzyme complex"/>
    <property type="evidence" value="ECO:0007669"/>
    <property type="project" value="TreeGrafter"/>
</dbReference>
<reference evidence="4 5" key="1">
    <citation type="journal article" date="2017" name="Curr. Biol.">
        <title>The Evolution of Venom by Co-option of Single-Copy Genes.</title>
        <authorList>
            <person name="Martinson E.O."/>
            <person name="Mrinalini"/>
            <person name="Kelkar Y.D."/>
            <person name="Chang C.H."/>
            <person name="Werren J.H."/>
        </authorList>
    </citation>
    <scope>NUCLEOTIDE SEQUENCE [LARGE SCALE GENOMIC DNA]</scope>
    <source>
        <strain evidence="4 5">Alberta</strain>
        <tissue evidence="4">Whole body</tissue>
    </source>
</reference>
<dbReference type="GO" id="GO:0016538">
    <property type="term" value="F:cyclin-dependent protein serine/threonine kinase regulator activity"/>
    <property type="evidence" value="ECO:0007669"/>
    <property type="project" value="TreeGrafter"/>
</dbReference>
<dbReference type="Pfam" id="PF08613">
    <property type="entry name" value="Cyclin"/>
    <property type="match status" value="1"/>
</dbReference>
<dbReference type="OrthoDB" id="244495at2759"/>
<dbReference type="InterPro" id="IPR036915">
    <property type="entry name" value="Cyclin-like_sf"/>
</dbReference>
<dbReference type="InterPro" id="IPR013922">
    <property type="entry name" value="Cyclin_PHO80-like"/>
</dbReference>